<protein>
    <submittedName>
        <fullName evidence="2">Acyl carrier protein phosphodiesterase</fullName>
    </submittedName>
</protein>
<dbReference type="InterPro" id="IPR006016">
    <property type="entry name" value="UspA"/>
</dbReference>
<evidence type="ECO:0000259" key="1">
    <source>
        <dbReference type="Pfam" id="PF00582"/>
    </source>
</evidence>
<reference evidence="2 3" key="1">
    <citation type="submission" date="2020-08" db="EMBL/GenBank/DDBJ databases">
        <title>Genomic Encyclopedia of Type Strains, Phase IV (KMG-IV): sequencing the most valuable type-strain genomes for metagenomic binning, comparative biology and taxonomic classification.</title>
        <authorList>
            <person name="Goeker M."/>
        </authorList>
    </citation>
    <scope>NUCLEOTIDE SEQUENCE [LARGE SCALE GENOMIC DNA]</scope>
    <source>
        <strain evidence="2 3">DSM 11275</strain>
    </source>
</reference>
<dbReference type="SUPFAM" id="SSF52402">
    <property type="entry name" value="Adenine nucleotide alpha hydrolases-like"/>
    <property type="match status" value="1"/>
</dbReference>
<sequence length="150" mass="16557">MVTAAPKKILLLLDEDSPVTAEAVRIAQENSAQLTALFVLDATWNDYVGHDWLSGSGSRADFIDYVQQEEEKSAEKAFSRLKNLAGEAIEIQCITKVGNVVEQTRQEMEKGYDLLVASNPLRRGLERIRGNLAALCEKAPCRILLVPADI</sequence>
<evidence type="ECO:0000313" key="2">
    <source>
        <dbReference type="EMBL" id="MBB5142415.1"/>
    </source>
</evidence>
<proteinExistence type="predicted"/>
<organism evidence="2 3">
    <name type="scientific">Desulfovibrio intestinalis</name>
    <dbReference type="NCBI Taxonomy" id="58621"/>
    <lineage>
        <taxon>Bacteria</taxon>
        <taxon>Pseudomonadati</taxon>
        <taxon>Thermodesulfobacteriota</taxon>
        <taxon>Desulfovibrionia</taxon>
        <taxon>Desulfovibrionales</taxon>
        <taxon>Desulfovibrionaceae</taxon>
        <taxon>Desulfovibrio</taxon>
    </lineage>
</organism>
<dbReference type="Gene3D" id="3.40.50.12370">
    <property type="match status" value="1"/>
</dbReference>
<dbReference type="Pfam" id="PF00582">
    <property type="entry name" value="Usp"/>
    <property type="match status" value="1"/>
</dbReference>
<dbReference type="Proteomes" id="UP000539075">
    <property type="component" value="Unassembled WGS sequence"/>
</dbReference>
<name>A0A7W8FF40_9BACT</name>
<evidence type="ECO:0000313" key="3">
    <source>
        <dbReference type="Proteomes" id="UP000539075"/>
    </source>
</evidence>
<keyword evidence="3" id="KW-1185">Reference proteome</keyword>
<gene>
    <name evidence="2" type="ORF">HNQ38_000478</name>
</gene>
<dbReference type="RefSeq" id="WP_183717786.1">
    <property type="nucleotide sequence ID" value="NZ_JACHGO010000001.1"/>
</dbReference>
<feature type="domain" description="UspA" evidence="1">
    <location>
        <begin position="7"/>
        <end position="147"/>
    </location>
</feature>
<dbReference type="EMBL" id="JACHGO010000001">
    <property type="protein sequence ID" value="MBB5142415.1"/>
    <property type="molecule type" value="Genomic_DNA"/>
</dbReference>
<accession>A0A7W8FF40</accession>
<dbReference type="AlphaFoldDB" id="A0A7W8FF40"/>
<comment type="caution">
    <text evidence="2">The sequence shown here is derived from an EMBL/GenBank/DDBJ whole genome shotgun (WGS) entry which is preliminary data.</text>
</comment>